<keyword evidence="8" id="KW-1185">Reference proteome</keyword>
<evidence type="ECO:0000256" key="5">
    <source>
        <dbReference type="ARBA" id="ARBA00023136"/>
    </source>
</evidence>
<keyword evidence="4 6" id="KW-1133">Transmembrane helix</keyword>
<protein>
    <submittedName>
        <fullName evidence="7">Inner membrane ABC transporter permease protein</fullName>
    </submittedName>
</protein>
<name>A0A2R4MFZ0_9HYPH</name>
<dbReference type="KEGG" id="mmyr:MXMO3_02362"/>
<comment type="subcellular location">
    <subcellularLocation>
        <location evidence="1">Cell membrane</location>
        <topology evidence="1">Multi-pass membrane protein</topology>
    </subcellularLocation>
</comment>
<evidence type="ECO:0000313" key="7">
    <source>
        <dbReference type="EMBL" id="AVX04875.1"/>
    </source>
</evidence>
<evidence type="ECO:0000256" key="6">
    <source>
        <dbReference type="SAM" id="Phobius"/>
    </source>
</evidence>
<evidence type="ECO:0000256" key="1">
    <source>
        <dbReference type="ARBA" id="ARBA00004651"/>
    </source>
</evidence>
<keyword evidence="3 6" id="KW-0812">Transmembrane</keyword>
<dbReference type="AlphaFoldDB" id="A0A2R4MFZ0"/>
<feature type="transmembrane region" description="Helical" evidence="6">
    <location>
        <begin position="140"/>
        <end position="161"/>
    </location>
</feature>
<evidence type="ECO:0000256" key="2">
    <source>
        <dbReference type="ARBA" id="ARBA00022475"/>
    </source>
</evidence>
<dbReference type="GO" id="GO:0022857">
    <property type="term" value="F:transmembrane transporter activity"/>
    <property type="evidence" value="ECO:0007669"/>
    <property type="project" value="InterPro"/>
</dbReference>
<feature type="transmembrane region" description="Helical" evidence="6">
    <location>
        <begin position="262"/>
        <end position="279"/>
    </location>
</feature>
<feature type="transmembrane region" description="Helical" evidence="6">
    <location>
        <begin position="24"/>
        <end position="42"/>
    </location>
</feature>
<proteinExistence type="predicted"/>
<dbReference type="InterPro" id="IPR001851">
    <property type="entry name" value="ABC_transp_permease"/>
</dbReference>
<dbReference type="PANTHER" id="PTHR32196">
    <property type="entry name" value="ABC TRANSPORTER PERMEASE PROTEIN YPHD-RELATED-RELATED"/>
    <property type="match status" value="1"/>
</dbReference>
<dbReference type="CDD" id="cd06579">
    <property type="entry name" value="TM_PBP1_transp_AraH_like"/>
    <property type="match status" value="1"/>
</dbReference>
<feature type="transmembrane region" description="Helical" evidence="6">
    <location>
        <begin position="87"/>
        <end position="105"/>
    </location>
</feature>
<dbReference type="STRING" id="1122213.GCA_000423365_00023"/>
<dbReference type="Pfam" id="PF02653">
    <property type="entry name" value="BPD_transp_2"/>
    <property type="match status" value="1"/>
</dbReference>
<feature type="transmembrane region" description="Helical" evidence="6">
    <location>
        <begin position="316"/>
        <end position="334"/>
    </location>
</feature>
<accession>A0A2R4MFZ0</accession>
<dbReference type="PANTHER" id="PTHR32196:SF19">
    <property type="entry name" value="GALACTOFURANOSE TRANSPORTER PERMEASE PROTEIN YTFT"/>
    <property type="match status" value="1"/>
</dbReference>
<reference evidence="7 8" key="1">
    <citation type="submission" date="2017-05" db="EMBL/GenBank/DDBJ databases">
        <title>Genome Analysis of Maritalea myrionectae HL2708#5.</title>
        <authorList>
            <consortium name="Cotde Inc.-PKNU"/>
            <person name="Jang D."/>
            <person name="Oh H.-M."/>
        </authorList>
    </citation>
    <scope>NUCLEOTIDE SEQUENCE [LARGE SCALE GENOMIC DNA]</scope>
    <source>
        <strain evidence="7 8">HL2708#5</strain>
    </source>
</reference>
<gene>
    <name evidence="7" type="ORF">MXMO3_02362</name>
</gene>
<dbReference type="Proteomes" id="UP000258927">
    <property type="component" value="Chromosome"/>
</dbReference>
<sequence>MSQIPDINMGGTTNWFAKIRHSRAIWPLMALAIILIIDAIIMPGFFEIRIVEGRLFGNVIDILYRAVPTALIALGMAIVIGSRGIDLSVGSIVAICGAVIAWRINAGDPHLLVFFYALLAGVICGMWNGMLVAGLGIQPIIATLILMVAGRGIGLLINSLYGGINPSFESELLQGMSTGSVLYIPTRLFAAAAVFFGLWLLIRRTALGLFIEAVGGNAAASALAGVNSRLITFAAYVVCGFTAAFAGVIMTADTHTSDPVSIAMFSELDAILAVVIGGASLSGGRIYLGMTVIGALVIQALTTSILISGLPPEYNLIIKALVVLFVLFLQSENARATFGLMFKRDVK</sequence>
<feature type="transmembrane region" description="Helical" evidence="6">
    <location>
        <begin position="230"/>
        <end position="250"/>
    </location>
</feature>
<evidence type="ECO:0000256" key="3">
    <source>
        <dbReference type="ARBA" id="ARBA00022692"/>
    </source>
</evidence>
<keyword evidence="5 6" id="KW-0472">Membrane</keyword>
<feature type="transmembrane region" description="Helical" evidence="6">
    <location>
        <begin position="181"/>
        <end position="202"/>
    </location>
</feature>
<keyword evidence="2" id="KW-1003">Cell membrane</keyword>
<feature type="transmembrane region" description="Helical" evidence="6">
    <location>
        <begin position="111"/>
        <end position="133"/>
    </location>
</feature>
<dbReference type="GO" id="GO:0005886">
    <property type="term" value="C:plasma membrane"/>
    <property type="evidence" value="ECO:0007669"/>
    <property type="project" value="UniProtKB-SubCell"/>
</dbReference>
<feature type="transmembrane region" description="Helical" evidence="6">
    <location>
        <begin position="286"/>
        <end position="310"/>
    </location>
</feature>
<evidence type="ECO:0000313" key="8">
    <source>
        <dbReference type="Proteomes" id="UP000258927"/>
    </source>
</evidence>
<organism evidence="7 8">
    <name type="scientific">Maritalea myrionectae</name>
    <dbReference type="NCBI Taxonomy" id="454601"/>
    <lineage>
        <taxon>Bacteria</taxon>
        <taxon>Pseudomonadati</taxon>
        <taxon>Pseudomonadota</taxon>
        <taxon>Alphaproteobacteria</taxon>
        <taxon>Hyphomicrobiales</taxon>
        <taxon>Devosiaceae</taxon>
        <taxon>Maritalea</taxon>
    </lineage>
</organism>
<dbReference type="EMBL" id="CP021330">
    <property type="protein sequence ID" value="AVX04875.1"/>
    <property type="molecule type" value="Genomic_DNA"/>
</dbReference>
<dbReference type="RefSeq" id="WP_342773343.1">
    <property type="nucleotide sequence ID" value="NZ_CP021330.1"/>
</dbReference>
<evidence type="ECO:0000256" key="4">
    <source>
        <dbReference type="ARBA" id="ARBA00022989"/>
    </source>
</evidence>
<feature type="transmembrane region" description="Helical" evidence="6">
    <location>
        <begin position="62"/>
        <end position="80"/>
    </location>
</feature>